<dbReference type="PROSITE" id="PS50928">
    <property type="entry name" value="ABC_TM1"/>
    <property type="match status" value="1"/>
</dbReference>
<keyword evidence="4 9" id="KW-0812">Transmembrane</keyword>
<evidence type="ECO:0000256" key="9">
    <source>
        <dbReference type="RuleBase" id="RU366001"/>
    </source>
</evidence>
<comment type="function">
    <text evidence="9">Part of the ABC transporter complex (TC 3.A.1.6.1) involved in sulfate/thiosulfate import.</text>
</comment>
<evidence type="ECO:0000256" key="5">
    <source>
        <dbReference type="ARBA" id="ARBA00022989"/>
    </source>
</evidence>
<accession>A0A1I1W3A1</accession>
<dbReference type="InterPro" id="IPR000515">
    <property type="entry name" value="MetI-like"/>
</dbReference>
<feature type="transmembrane region" description="Helical" evidence="9">
    <location>
        <begin position="266"/>
        <end position="288"/>
    </location>
</feature>
<evidence type="ECO:0000256" key="2">
    <source>
        <dbReference type="ARBA" id="ARBA00011779"/>
    </source>
</evidence>
<feature type="domain" description="ABC transmembrane type-1" evidence="10">
    <location>
        <begin position="82"/>
        <end position="285"/>
    </location>
</feature>
<feature type="transmembrane region" description="Helical" evidence="9">
    <location>
        <begin position="206"/>
        <end position="223"/>
    </location>
</feature>
<dbReference type="InterPro" id="IPR011865">
    <property type="entry name" value="CysT_permease"/>
</dbReference>
<protein>
    <recommendedName>
        <fullName evidence="9">Sulfate transport system permease protein CysT</fullName>
    </recommendedName>
</protein>
<proteinExistence type="inferred from homology"/>
<keyword evidence="7 9" id="KW-0472">Membrane</keyword>
<comment type="subcellular location">
    <subcellularLocation>
        <location evidence="1">Cell membrane</location>
        <topology evidence="1">Multi-pass membrane protein</topology>
    </subcellularLocation>
</comment>
<feature type="transmembrane region" description="Helical" evidence="9">
    <location>
        <begin position="35"/>
        <end position="61"/>
    </location>
</feature>
<keyword evidence="3 9" id="KW-0813">Transport</keyword>
<dbReference type="Gene3D" id="1.10.3720.10">
    <property type="entry name" value="MetI-like"/>
    <property type="match status" value="1"/>
</dbReference>
<comment type="function">
    <text evidence="8">Part of the ABC transporter complex CysAWTP (TC 3.A.1.6.1) involved in sulfate/thiosulfate import. Probably responsible for the translocation of the substrate across the membrane.</text>
</comment>
<comment type="similarity">
    <text evidence="9">Belongs to the binding-protein-dependent transport system permease family. CysTW subfamily.</text>
</comment>
<evidence type="ECO:0000256" key="8">
    <source>
        <dbReference type="ARBA" id="ARBA00025323"/>
    </source>
</evidence>
<comment type="subunit">
    <text evidence="2">The complex is composed of two ATP-binding proteins (CysA), two transmembrane proteins (CysT and CysW) and a solute-binding protein (CysP).</text>
</comment>
<comment type="caution">
    <text evidence="9">Lacks conserved residue(s) required for the propagation of feature annotation.</text>
</comment>
<dbReference type="EMBL" id="FOMO01000005">
    <property type="protein sequence ID" value="SFD89736.1"/>
    <property type="molecule type" value="Genomic_DNA"/>
</dbReference>
<evidence type="ECO:0000313" key="12">
    <source>
        <dbReference type="Proteomes" id="UP000243950"/>
    </source>
</evidence>
<dbReference type="FunFam" id="1.10.3720.10:FF:000004">
    <property type="entry name" value="Sulfate transport system permease protein CysT"/>
    <property type="match status" value="1"/>
</dbReference>
<evidence type="ECO:0000313" key="11">
    <source>
        <dbReference type="EMBL" id="SFD89736.1"/>
    </source>
</evidence>
<dbReference type="NCBIfam" id="TIGR02139">
    <property type="entry name" value="permease_CysT"/>
    <property type="match status" value="1"/>
</dbReference>
<feature type="transmembrane region" description="Helical" evidence="9">
    <location>
        <begin position="82"/>
        <end position="107"/>
    </location>
</feature>
<organism evidence="11 12">
    <name type="scientific">Pseudomonas straminea</name>
    <dbReference type="NCBI Taxonomy" id="47882"/>
    <lineage>
        <taxon>Bacteria</taxon>
        <taxon>Pseudomonadati</taxon>
        <taxon>Pseudomonadota</taxon>
        <taxon>Gammaproteobacteria</taxon>
        <taxon>Pseudomonadales</taxon>
        <taxon>Pseudomonadaceae</taxon>
        <taxon>Phytopseudomonas</taxon>
    </lineage>
</organism>
<gene>
    <name evidence="11" type="ORF">SAMN05216372_105207</name>
</gene>
<evidence type="ECO:0000256" key="7">
    <source>
        <dbReference type="ARBA" id="ARBA00023136"/>
    </source>
</evidence>
<reference evidence="12" key="1">
    <citation type="submission" date="2016-10" db="EMBL/GenBank/DDBJ databases">
        <authorList>
            <person name="Varghese N."/>
            <person name="Submissions S."/>
        </authorList>
    </citation>
    <scope>NUCLEOTIDE SEQUENCE [LARGE SCALE GENOMIC DNA]</scope>
    <source>
        <strain evidence="12">JCM 2783</strain>
    </source>
</reference>
<dbReference type="AlphaFoldDB" id="A0A1I1W3A1"/>
<evidence type="ECO:0000256" key="3">
    <source>
        <dbReference type="ARBA" id="ARBA00022448"/>
    </source>
</evidence>
<dbReference type="PANTHER" id="PTHR30406:SF10">
    <property type="entry name" value="SULFATE TRANSPORT SYSTEM PERMEASE PROTEIN CYST"/>
    <property type="match status" value="1"/>
</dbReference>
<keyword evidence="12" id="KW-1185">Reference proteome</keyword>
<name>A0A1I1W3A1_PSEOC</name>
<dbReference type="NCBIfam" id="TIGR00969">
    <property type="entry name" value="3a0106s02"/>
    <property type="match status" value="1"/>
</dbReference>
<dbReference type="CDD" id="cd06261">
    <property type="entry name" value="TM_PBP2"/>
    <property type="match status" value="1"/>
</dbReference>
<dbReference type="GO" id="GO:0005886">
    <property type="term" value="C:plasma membrane"/>
    <property type="evidence" value="ECO:0007669"/>
    <property type="project" value="UniProtKB-SubCell"/>
</dbReference>
<evidence type="ECO:0000256" key="4">
    <source>
        <dbReference type="ARBA" id="ARBA00022692"/>
    </source>
</evidence>
<sequence length="300" mass="33113">MYSTNRRPSAVCAFKDFRVSKSPVFFLQNPLLPGFGLSFGFSVFYLSLVILFPLSALLLYVSDMSWAQYWQAISDPRVVQSYKVTISGAFYSTVIVLLIGLLIAWIITRYDFPGRRLVDALVDLPFALPTSVAGLTLATLLVPGGWLGQYFEAAGIKIAYAYPGLLIAMVFTSLPFVVRTVQPVLQSLGSEYEEAARTLGARKWQSFAYVVLPSLLPALITGASQAFVRSLGEFGAVIMIAGNIPYKTEVSSLMIFVRLQEFNYPAAAAIASVILLASLFLLFTLQVVQGRLFKWQRQGR</sequence>
<feature type="transmembrane region" description="Helical" evidence="9">
    <location>
        <begin position="159"/>
        <end position="178"/>
    </location>
</feature>
<dbReference type="InterPro" id="IPR035906">
    <property type="entry name" value="MetI-like_sf"/>
</dbReference>
<dbReference type="InterPro" id="IPR005667">
    <property type="entry name" value="Sulph_transpt2"/>
</dbReference>
<evidence type="ECO:0000256" key="1">
    <source>
        <dbReference type="ARBA" id="ARBA00004651"/>
    </source>
</evidence>
<evidence type="ECO:0000256" key="6">
    <source>
        <dbReference type="ARBA" id="ARBA00023032"/>
    </source>
</evidence>
<dbReference type="SUPFAM" id="SSF161098">
    <property type="entry name" value="MetI-like"/>
    <property type="match status" value="1"/>
</dbReference>
<dbReference type="Proteomes" id="UP000243950">
    <property type="component" value="Unassembled WGS sequence"/>
</dbReference>
<feature type="transmembrane region" description="Helical" evidence="9">
    <location>
        <begin position="127"/>
        <end position="147"/>
    </location>
</feature>
<dbReference type="Pfam" id="PF00528">
    <property type="entry name" value="BPD_transp_1"/>
    <property type="match status" value="1"/>
</dbReference>
<keyword evidence="5 9" id="KW-1133">Transmembrane helix</keyword>
<dbReference type="GO" id="GO:0015419">
    <property type="term" value="F:ABC-type sulfate transporter activity"/>
    <property type="evidence" value="ECO:0007669"/>
    <property type="project" value="UniProtKB-UniRule"/>
</dbReference>
<evidence type="ECO:0000259" key="10">
    <source>
        <dbReference type="PROSITE" id="PS50928"/>
    </source>
</evidence>
<keyword evidence="6 9" id="KW-0764">Sulfate transport</keyword>
<dbReference type="PANTHER" id="PTHR30406">
    <property type="entry name" value="SULFATE TRANSPORT SYSTEM PERMEASE PROTEIN"/>
    <property type="match status" value="1"/>
</dbReference>